<protein>
    <submittedName>
        <fullName evidence="5">Chromosome 6 open reading frame 118</fullName>
    </submittedName>
</protein>
<dbReference type="Bgee" id="ENSGGOG00000014415">
    <property type="expression patterns" value="Expressed in testis"/>
</dbReference>
<feature type="coiled-coil region" evidence="2">
    <location>
        <begin position="384"/>
        <end position="411"/>
    </location>
</feature>
<reference evidence="5" key="4">
    <citation type="submission" date="2025-09" db="UniProtKB">
        <authorList>
            <consortium name="Ensembl"/>
        </authorList>
    </citation>
    <scope>IDENTIFICATION</scope>
</reference>
<keyword evidence="1 2" id="KW-0175">Coiled coil</keyword>
<proteinExistence type="predicted"/>
<name>G3RES5_GORGO</name>
<evidence type="ECO:0000256" key="1">
    <source>
        <dbReference type="ARBA" id="ARBA00023054"/>
    </source>
</evidence>
<feature type="coiled-coil region" evidence="2">
    <location>
        <begin position="458"/>
        <end position="485"/>
    </location>
</feature>
<feature type="region of interest" description="Disordered" evidence="3">
    <location>
        <begin position="187"/>
        <end position="210"/>
    </location>
</feature>
<dbReference type="PANTHER" id="PTHR34916">
    <property type="entry name" value="GI:13385330"/>
    <property type="match status" value="1"/>
</dbReference>
<reference evidence="6" key="1">
    <citation type="submission" date="2011-05" db="EMBL/GenBank/DDBJ databases">
        <title>Insights into the evolution of the great apes provided by the gorilla genome.</title>
        <authorList>
            <person name="Scally A."/>
        </authorList>
    </citation>
    <scope>NUCLEOTIDE SEQUENCE [LARGE SCALE GENOMIC DNA]</scope>
</reference>
<organism evidence="5 6">
    <name type="scientific">Gorilla gorilla gorilla</name>
    <name type="common">Western lowland gorilla</name>
    <dbReference type="NCBI Taxonomy" id="9595"/>
    <lineage>
        <taxon>Eukaryota</taxon>
        <taxon>Metazoa</taxon>
        <taxon>Chordata</taxon>
        <taxon>Craniata</taxon>
        <taxon>Vertebrata</taxon>
        <taxon>Euteleostomi</taxon>
        <taxon>Mammalia</taxon>
        <taxon>Eutheria</taxon>
        <taxon>Euarchontoglires</taxon>
        <taxon>Primates</taxon>
        <taxon>Haplorrhini</taxon>
        <taxon>Catarrhini</taxon>
        <taxon>Hominidae</taxon>
        <taxon>Gorilla</taxon>
    </lineage>
</organism>
<accession>G3RES5</accession>
<sequence>MPHTGCGIDSGSHFKKGSFSPWGVVFSLLCIQRASGCHQARLEVYLKWKHCETPGVKTLCNLKHCETPGVKTLCNLKKLLNRLQKDHRDDVYLYISGHLNPNKLYRPPETILQHWPNAHRPKGERASEVGEPPAGKVARMKEALAHFTIHTALVSSEAQDTPLFRYLNPQASLSHTSEEDFLPVEAVREGKEEKKGGPPGRGPPGWRRREELRLPNLKVLSYQEPGSRGTRDRHHYVSSYLAGATSADRYRMFLRFQKEVLAKQDLLKNDFTGSKAAAGHERKLQQELQKICTCSPQQFNRLHVFGKVFEDICNSSLIFGDLLKKVKDEYELYMAMLLESQPAAQYKALLAQLKALGQRPVKTADMDLAREELRMLMTATKAALEQNDRLRSELEMELALLQSAKERSESSEKHIIDENRLTLIEKVEKKRCEILSKWDEIQALEKEIKTTLVHTGISDITENRIKSIEHEAIQLETENMILKKKIKVTENHVKQIIGKISEERQEGLWKFIKEFVKSEETEDNAQVAEQIASENS</sequence>
<dbReference type="EMBL" id="CABD030048954">
    <property type="status" value="NOT_ANNOTATED_CDS"/>
    <property type="molecule type" value="Genomic_DNA"/>
</dbReference>
<evidence type="ECO:0000313" key="5">
    <source>
        <dbReference type="Ensembl" id="ENSGGOP00000014066.3"/>
    </source>
</evidence>
<dbReference type="Pfam" id="PF15739">
    <property type="entry name" value="TSNAXIP1_N"/>
    <property type="match status" value="1"/>
</dbReference>
<dbReference type="InParanoid" id="G3RES5"/>
<dbReference type="FunCoup" id="G3RES5">
    <property type="interactions" value="4"/>
</dbReference>
<feature type="domain" description="Translin-associated factor X-interacting protein 1 N-terminal" evidence="4">
    <location>
        <begin position="281"/>
        <end position="391"/>
    </location>
</feature>
<evidence type="ECO:0000256" key="3">
    <source>
        <dbReference type="SAM" id="MobiDB-lite"/>
    </source>
</evidence>
<evidence type="ECO:0000256" key="2">
    <source>
        <dbReference type="SAM" id="Coils"/>
    </source>
</evidence>
<evidence type="ECO:0000313" key="6">
    <source>
        <dbReference type="Proteomes" id="UP000001519"/>
    </source>
</evidence>
<dbReference type="AlphaFoldDB" id="G3RES5"/>
<evidence type="ECO:0000259" key="4">
    <source>
        <dbReference type="Pfam" id="PF15739"/>
    </source>
</evidence>
<dbReference type="Ensembl" id="ENSGGOT00000014472.3">
    <property type="protein sequence ID" value="ENSGGOP00000014066.3"/>
    <property type="gene ID" value="ENSGGOG00000014415.3"/>
</dbReference>
<dbReference type="eggNOG" id="ENOG502RB3J">
    <property type="taxonomic scope" value="Eukaryota"/>
</dbReference>
<gene>
    <name evidence="5" type="primary">C5H6orf118</name>
</gene>
<keyword evidence="6" id="KW-1185">Reference proteome</keyword>
<dbReference type="OMA" id="QEGLWKF"/>
<reference evidence="5" key="3">
    <citation type="submission" date="2025-08" db="UniProtKB">
        <authorList>
            <consortium name="Ensembl"/>
        </authorList>
    </citation>
    <scope>IDENTIFICATION</scope>
</reference>
<dbReference type="InterPro" id="IPR032755">
    <property type="entry name" value="TSNAXIP1_N"/>
</dbReference>
<dbReference type="GeneTree" id="ENSGT00390000009877"/>
<dbReference type="PANTHER" id="PTHR34916:SF1">
    <property type="entry name" value="GI:13385330"/>
    <property type="match status" value="1"/>
</dbReference>
<feature type="compositionally biased region" description="Basic and acidic residues" evidence="3">
    <location>
        <begin position="187"/>
        <end position="196"/>
    </location>
</feature>
<dbReference type="STRING" id="9593.ENSGGOP00000014066"/>
<dbReference type="Proteomes" id="UP000001519">
    <property type="component" value="Chromosome 6"/>
</dbReference>
<reference evidence="5 6" key="2">
    <citation type="journal article" date="2012" name="Nature">
        <title>Insights into hominid evolution from the gorilla genome sequence.</title>
        <authorList>
            <person name="Scally A."/>
            <person name="Dutheil J.Y."/>
            <person name="Hillier L.W."/>
            <person name="Jordan G.E."/>
            <person name="Goodhead I."/>
            <person name="Herrero J."/>
            <person name="Hobolth A."/>
            <person name="Lappalainen T."/>
            <person name="Mailund T."/>
            <person name="Marques-Bonet T."/>
            <person name="McCarthy S."/>
            <person name="Montgomery S.H."/>
            <person name="Schwalie P.C."/>
            <person name="Tang Y.A."/>
            <person name="Ward M.C."/>
            <person name="Xue Y."/>
            <person name="Yngvadottir B."/>
            <person name="Alkan C."/>
            <person name="Andersen L.N."/>
            <person name="Ayub Q."/>
            <person name="Ball E.V."/>
            <person name="Beal K."/>
            <person name="Bradley B.J."/>
            <person name="Chen Y."/>
            <person name="Clee C.M."/>
            <person name="Fitzgerald S."/>
            <person name="Graves T.A."/>
            <person name="Gu Y."/>
            <person name="Heath P."/>
            <person name="Heger A."/>
            <person name="Karakoc E."/>
            <person name="Kolb-Kokocinski A."/>
            <person name="Laird G.K."/>
            <person name="Lunter G."/>
            <person name="Meader S."/>
            <person name="Mort M."/>
            <person name="Mullikin J.C."/>
            <person name="Munch K."/>
            <person name="O'Connor T.D."/>
            <person name="Phillips A.D."/>
            <person name="Prado-Martinez J."/>
            <person name="Rogers A.S."/>
            <person name="Sajjadian S."/>
            <person name="Schmidt D."/>
            <person name="Shaw K."/>
            <person name="Simpson J.T."/>
            <person name="Stenson P.D."/>
            <person name="Turner D.J."/>
            <person name="Vigilant L."/>
            <person name="Vilella A.J."/>
            <person name="Whitener W."/>
            <person name="Zhu B."/>
            <person name="Cooper D.N."/>
            <person name="de Jong P."/>
            <person name="Dermitzakis E.T."/>
            <person name="Eichler E.E."/>
            <person name="Flicek P."/>
            <person name="Goldman N."/>
            <person name="Mundy N.I."/>
            <person name="Ning Z."/>
            <person name="Odom D.T."/>
            <person name="Ponting C.P."/>
            <person name="Quail M.A."/>
            <person name="Ryder O.A."/>
            <person name="Searle S.M."/>
            <person name="Warren W.C."/>
            <person name="Wilson R.K."/>
            <person name="Schierup M.H."/>
            <person name="Rogers J."/>
            <person name="Tyler-Smith C."/>
            <person name="Durbin R."/>
        </authorList>
    </citation>
    <scope>NUCLEOTIDE SEQUENCE [LARGE SCALE GENOMIC DNA]</scope>
</reference>